<evidence type="ECO:0000313" key="2">
    <source>
        <dbReference type="EMBL" id="QWC08966.1"/>
    </source>
</evidence>
<organism evidence="2 3">
    <name type="scientific">Arthrobacter jiangjiafuii</name>
    <dbReference type="NCBI Taxonomy" id="2817475"/>
    <lineage>
        <taxon>Bacteria</taxon>
        <taxon>Bacillati</taxon>
        <taxon>Actinomycetota</taxon>
        <taxon>Actinomycetes</taxon>
        <taxon>Micrococcales</taxon>
        <taxon>Micrococcaceae</taxon>
        <taxon>Arthrobacter</taxon>
    </lineage>
</organism>
<dbReference type="Pfam" id="PF21948">
    <property type="entry name" value="LplA-B_cat"/>
    <property type="match status" value="1"/>
</dbReference>
<dbReference type="GO" id="GO:0016874">
    <property type="term" value="F:ligase activity"/>
    <property type="evidence" value="ECO:0007669"/>
    <property type="project" value="UniProtKB-KW"/>
</dbReference>
<dbReference type="InterPro" id="IPR045864">
    <property type="entry name" value="aa-tRNA-synth_II/BPL/LPL"/>
</dbReference>
<protein>
    <submittedName>
        <fullName evidence="2">Lipoate--protein ligase family protein</fullName>
    </submittedName>
</protein>
<accession>A0A975M3U9</accession>
<dbReference type="RefSeq" id="WP_210229355.1">
    <property type="nucleotide sequence ID" value="NZ_CP076022.1"/>
</dbReference>
<dbReference type="SUPFAM" id="SSF55681">
    <property type="entry name" value="Class II aaRS and biotin synthetases"/>
    <property type="match status" value="1"/>
</dbReference>
<evidence type="ECO:0000313" key="3">
    <source>
        <dbReference type="Proteomes" id="UP000676885"/>
    </source>
</evidence>
<dbReference type="AlphaFoldDB" id="A0A975M3U9"/>
<sequence length="262" mass="27030">MLRQTPGSAAGAGPARLTVVRQEHTLGAAEDLGFAVEMLAAAKTGGLGPTLRLYRPQPTVALGQRDARLPGFDDAARACRQQGFVPLVRKAGGRAAAYHQGCLVVDHVEPGMEAVAGSRGRFAAFAELYASALRHAGVDAAVGEIPGEYCPGEFTVHGTTAAGRKIKLVGTAQRVVSGAWLFSSVLVIRDAAPLRRVLTDVYAALGLDWDPGTAGAAEDAAEASALDLDTVEAALIQAYAGYSPLAFGGFDALADAVHRPVA</sequence>
<keyword evidence="3" id="KW-1185">Reference proteome</keyword>
<dbReference type="Gene3D" id="3.30.930.10">
    <property type="entry name" value="Bira Bifunctional Protein, Domain 2"/>
    <property type="match status" value="1"/>
</dbReference>
<proteinExistence type="predicted"/>
<dbReference type="Proteomes" id="UP000676885">
    <property type="component" value="Chromosome"/>
</dbReference>
<evidence type="ECO:0000259" key="1">
    <source>
        <dbReference type="PROSITE" id="PS51733"/>
    </source>
</evidence>
<dbReference type="KEGG" id="ajg:KKR91_10520"/>
<feature type="domain" description="BPL/LPL catalytic" evidence="1">
    <location>
        <begin position="45"/>
        <end position="230"/>
    </location>
</feature>
<keyword evidence="2" id="KW-0436">Ligase</keyword>
<dbReference type="PROSITE" id="PS51733">
    <property type="entry name" value="BPL_LPL_CATALYTIC"/>
    <property type="match status" value="1"/>
</dbReference>
<name>A0A975M3U9_9MICC</name>
<dbReference type="InterPro" id="IPR004143">
    <property type="entry name" value="BPL_LPL_catalytic"/>
</dbReference>
<dbReference type="EMBL" id="CP076022">
    <property type="protein sequence ID" value="QWC08966.1"/>
    <property type="molecule type" value="Genomic_DNA"/>
</dbReference>
<reference evidence="2 3" key="1">
    <citation type="submission" date="2021-05" db="EMBL/GenBank/DDBJ databases">
        <title>Novel species in genus Arthrobacter.</title>
        <authorList>
            <person name="Zhang G."/>
        </authorList>
    </citation>
    <scope>NUCLEOTIDE SEQUENCE [LARGE SCALE GENOMIC DNA]</scope>
    <source>
        <strain evidence="3">zg-ZUI227</strain>
    </source>
</reference>
<gene>
    <name evidence="2" type="ORF">KKR91_10520</name>
</gene>